<accession>A0A7W6IK30</accession>
<comment type="caution">
    <text evidence="1">The sequence shown here is derived from an EMBL/GenBank/DDBJ whole genome shotgun (WGS) entry which is preliminary data.</text>
</comment>
<dbReference type="Proteomes" id="UP000547011">
    <property type="component" value="Unassembled WGS sequence"/>
</dbReference>
<sequence length="183" mass="19483">MANPERTSVTVAIFASDKGPGDPERASLMGEVGRVFARKGARMLCLAEQGVIPVPLITAARTAGGVVEVVADESIVLPQALTGVPITVLPDKAERQAYLATQSAAFVVLPGSLASVSALFGAWASGASRPVVMLNRHRAFEVVRGFAADVLAASVPHYDRNIQFADTVEDLWNKVVWVYEQRP</sequence>
<protein>
    <recommendedName>
        <fullName evidence="3">AMP nucleosidase</fullName>
    </recommendedName>
</protein>
<keyword evidence="2" id="KW-1185">Reference proteome</keyword>
<evidence type="ECO:0000313" key="1">
    <source>
        <dbReference type="EMBL" id="MBB4051093.1"/>
    </source>
</evidence>
<proteinExistence type="predicted"/>
<dbReference type="Gene3D" id="3.40.50.450">
    <property type="match status" value="1"/>
</dbReference>
<evidence type="ECO:0000313" key="2">
    <source>
        <dbReference type="Proteomes" id="UP000547011"/>
    </source>
</evidence>
<dbReference type="EMBL" id="JACIEW010000001">
    <property type="protein sequence ID" value="MBB4051093.1"/>
    <property type="molecule type" value="Genomic_DNA"/>
</dbReference>
<gene>
    <name evidence="1" type="ORF">GGR20_000711</name>
</gene>
<organism evidence="1 2">
    <name type="scientific">Devosia subaequoris</name>
    <dbReference type="NCBI Taxonomy" id="395930"/>
    <lineage>
        <taxon>Bacteria</taxon>
        <taxon>Pseudomonadati</taxon>
        <taxon>Pseudomonadota</taxon>
        <taxon>Alphaproteobacteria</taxon>
        <taxon>Hyphomicrobiales</taxon>
        <taxon>Devosiaceae</taxon>
        <taxon>Devosia</taxon>
    </lineage>
</organism>
<reference evidence="1 2" key="1">
    <citation type="submission" date="2020-08" db="EMBL/GenBank/DDBJ databases">
        <title>Genomic Encyclopedia of Type Strains, Phase IV (KMG-IV): sequencing the most valuable type-strain genomes for metagenomic binning, comparative biology and taxonomic classification.</title>
        <authorList>
            <person name="Goeker M."/>
        </authorList>
    </citation>
    <scope>NUCLEOTIDE SEQUENCE [LARGE SCALE GENOMIC DNA]</scope>
    <source>
        <strain evidence="1 2">DSM 23447</strain>
    </source>
</reference>
<evidence type="ECO:0008006" key="3">
    <source>
        <dbReference type="Google" id="ProtNLM"/>
    </source>
</evidence>
<name>A0A7W6IK30_9HYPH</name>
<dbReference type="RefSeq" id="WP_183309819.1">
    <property type="nucleotide sequence ID" value="NZ_JACIEW010000001.1"/>
</dbReference>
<dbReference type="AlphaFoldDB" id="A0A7W6IK30"/>
<dbReference type="SUPFAM" id="SSF102405">
    <property type="entry name" value="MCP/YpsA-like"/>
    <property type="match status" value="1"/>
</dbReference>